<keyword evidence="2" id="KW-0862">Zinc</keyword>
<dbReference type="Pfam" id="PF17900">
    <property type="entry name" value="Peptidase_M1_N"/>
    <property type="match status" value="1"/>
</dbReference>
<comment type="cofactor">
    <cofactor evidence="2">
        <name>Zn(2+)</name>
        <dbReference type="ChEBI" id="CHEBI:29105"/>
    </cofactor>
    <text evidence="2">Binds 1 zinc ion per subunit.</text>
</comment>
<dbReference type="Pfam" id="PF01433">
    <property type="entry name" value="Peptidase_M1"/>
    <property type="match status" value="1"/>
</dbReference>
<dbReference type="GO" id="GO:0008270">
    <property type="term" value="F:zinc ion binding"/>
    <property type="evidence" value="ECO:0007669"/>
    <property type="project" value="InterPro"/>
</dbReference>
<dbReference type="InterPro" id="IPR014782">
    <property type="entry name" value="Peptidase_M1_dom"/>
</dbReference>
<dbReference type="InterPro" id="IPR045357">
    <property type="entry name" value="Aminopeptidase_N-like_N"/>
</dbReference>
<evidence type="ECO:0000256" key="1">
    <source>
        <dbReference type="PIRSR" id="PIRSR634015-1"/>
    </source>
</evidence>
<evidence type="ECO:0000313" key="5">
    <source>
        <dbReference type="EMBL" id="MBY5956979.1"/>
    </source>
</evidence>
<feature type="binding site" evidence="2">
    <location>
        <position position="335"/>
    </location>
    <ligand>
        <name>Zn(2+)</name>
        <dbReference type="ChEBI" id="CHEBI:29105"/>
        <note>catalytic</note>
    </ligand>
</feature>
<feature type="binding site" evidence="2">
    <location>
        <position position="354"/>
    </location>
    <ligand>
        <name>Zn(2+)</name>
        <dbReference type="ChEBI" id="CHEBI:29105"/>
        <note>catalytic</note>
    </ligand>
</feature>
<feature type="active site" description="Proton donor" evidence="1">
    <location>
        <position position="408"/>
    </location>
</feature>
<dbReference type="SUPFAM" id="SSF55486">
    <property type="entry name" value="Metalloproteases ('zincins'), catalytic domain"/>
    <property type="match status" value="1"/>
</dbReference>
<name>A0A953HJF2_9BACT</name>
<evidence type="ECO:0000313" key="6">
    <source>
        <dbReference type="Proteomes" id="UP000753961"/>
    </source>
</evidence>
<feature type="domain" description="Aminopeptidase N-like N-terminal" evidence="4">
    <location>
        <begin position="44"/>
        <end position="220"/>
    </location>
</feature>
<proteinExistence type="predicted"/>
<dbReference type="SUPFAM" id="SSF63737">
    <property type="entry name" value="Leukotriene A4 hydrolase N-terminal domain"/>
    <property type="match status" value="1"/>
</dbReference>
<dbReference type="Proteomes" id="UP000753961">
    <property type="component" value="Unassembled WGS sequence"/>
</dbReference>
<feature type="binding site" evidence="2">
    <location>
        <position position="331"/>
    </location>
    <ligand>
        <name>Zn(2+)</name>
        <dbReference type="ChEBI" id="CHEBI:29105"/>
        <note>catalytic</note>
    </ligand>
</feature>
<accession>A0A953HJF2</accession>
<dbReference type="Gene3D" id="1.10.390.10">
    <property type="entry name" value="Neutral Protease Domain 2"/>
    <property type="match status" value="1"/>
</dbReference>
<dbReference type="RefSeq" id="WP_222578493.1">
    <property type="nucleotide sequence ID" value="NZ_JAHVHU010000002.1"/>
</dbReference>
<dbReference type="InterPro" id="IPR042097">
    <property type="entry name" value="Aminopeptidase_N-like_N_sf"/>
</dbReference>
<dbReference type="InterPro" id="IPR034015">
    <property type="entry name" value="M1_LTA4H"/>
</dbReference>
<feature type="domain" description="Peptidase M1 membrane alanine aminopeptidase" evidence="3">
    <location>
        <begin position="264"/>
        <end position="468"/>
    </location>
</feature>
<dbReference type="PANTHER" id="PTHR45726:SF3">
    <property type="entry name" value="LEUKOTRIENE A-4 HYDROLASE"/>
    <property type="match status" value="1"/>
</dbReference>
<evidence type="ECO:0000259" key="3">
    <source>
        <dbReference type="Pfam" id="PF01433"/>
    </source>
</evidence>
<dbReference type="AlphaFoldDB" id="A0A953HJF2"/>
<gene>
    <name evidence="5" type="ORF">KUV50_02450</name>
</gene>
<evidence type="ECO:0000256" key="2">
    <source>
        <dbReference type="PIRSR" id="PIRSR634015-3"/>
    </source>
</evidence>
<dbReference type="CDD" id="cd09603">
    <property type="entry name" value="M1_APN_like"/>
    <property type="match status" value="1"/>
</dbReference>
<reference evidence="5" key="1">
    <citation type="submission" date="2021-06" db="EMBL/GenBank/DDBJ databases">
        <title>44 bacteria genomes isolated from Dapeng, Shenzhen.</title>
        <authorList>
            <person name="Zheng W."/>
            <person name="Yu S."/>
            <person name="Huang Y."/>
        </authorList>
    </citation>
    <scope>NUCLEOTIDE SEQUENCE</scope>
    <source>
        <strain evidence="5">DP5N28-2</strain>
    </source>
</reference>
<dbReference type="GO" id="GO:0008237">
    <property type="term" value="F:metallopeptidase activity"/>
    <property type="evidence" value="ECO:0007669"/>
    <property type="project" value="InterPro"/>
</dbReference>
<protein>
    <submittedName>
        <fullName evidence="5">M1 family metallopeptidase</fullName>
    </submittedName>
</protein>
<feature type="active site" description="Proton acceptor" evidence="1">
    <location>
        <position position="332"/>
    </location>
</feature>
<organism evidence="5 6">
    <name type="scientific">Membranihabitans marinus</name>
    <dbReference type="NCBI Taxonomy" id="1227546"/>
    <lineage>
        <taxon>Bacteria</taxon>
        <taxon>Pseudomonadati</taxon>
        <taxon>Bacteroidota</taxon>
        <taxon>Saprospiria</taxon>
        <taxon>Saprospirales</taxon>
        <taxon>Saprospiraceae</taxon>
        <taxon>Membranihabitans</taxon>
    </lineage>
</organism>
<sequence>MKYILILLFLLPISMINGQIRQFTDADSLRGGNNSERSWWDLTYYDLYVEVYPEKKWIEGRNVVRYQVKRPHAVLQLDLQDPLKIVNITQDGQLLKFTKKYSSYLIELQKDQKRGEIEEIIVTYEGHPTESIRPPWSGGITWDKDKNGNWFIANSNQTAGASIWWPCKDHPADEVDSMQISVNVPRGLQDVSNGRLRSITEEPDGRRTFHWFVSNPINSYGVNINIADYVHFSEVYQGKKGPLTCDYYVLPYNLEKAQKQFKQATKMLEAFEYWLGPYPFYEDGYKLVEAPYLGMEHQSSVTYGNQFENGYLGRDLSHTGWGMKFDFIIIHESAHEWFANNITYADLADMWIHESLTNYSESLYVEYYHGKEAGAEYVRGMRANTQNNCPLQGAYGVHDQGCGGADMYYKGSNMWHTLRQIVNNDEQWRSILRGLNETFYHQTVLAADVEGFVDAHTDVELKPFFDQYVRDARIPVFSYWVDHGVLRYRYDNTIEDFAMPIQVWIQDRPVWLYDASNEWQSTELPEGITSTNIRVDPDFYVASFDLGVEQERD</sequence>
<keyword evidence="6" id="KW-1185">Reference proteome</keyword>
<dbReference type="InterPro" id="IPR027268">
    <property type="entry name" value="Peptidase_M4/M1_CTD_sf"/>
</dbReference>
<comment type="caution">
    <text evidence="5">The sequence shown here is derived from an EMBL/GenBank/DDBJ whole genome shotgun (WGS) entry which is preliminary data.</text>
</comment>
<dbReference type="PANTHER" id="PTHR45726">
    <property type="entry name" value="LEUKOTRIENE A-4 HYDROLASE"/>
    <property type="match status" value="1"/>
</dbReference>
<evidence type="ECO:0000259" key="4">
    <source>
        <dbReference type="Pfam" id="PF17900"/>
    </source>
</evidence>
<dbReference type="Gene3D" id="2.60.40.1730">
    <property type="entry name" value="tricorn interacting facor f3 domain"/>
    <property type="match status" value="1"/>
</dbReference>
<keyword evidence="2" id="KW-0479">Metal-binding</keyword>
<dbReference type="EMBL" id="JAHVHU010000002">
    <property type="protein sequence ID" value="MBY5956979.1"/>
    <property type="molecule type" value="Genomic_DNA"/>
</dbReference>